<dbReference type="Ensembl" id="ENSSLUT00000016507.1">
    <property type="protein sequence ID" value="ENSSLUP00000015988.1"/>
    <property type="gene ID" value="ENSSLUG00000007531.1"/>
</dbReference>
<evidence type="ECO:0000259" key="4">
    <source>
        <dbReference type="PROSITE" id="PS01178"/>
    </source>
</evidence>
<reference evidence="5" key="1">
    <citation type="submission" date="2025-08" db="UniProtKB">
        <authorList>
            <consortium name="Ensembl"/>
        </authorList>
    </citation>
    <scope>IDENTIFICATION</scope>
</reference>
<dbReference type="GeneTree" id="ENSGT00940000177444"/>
<dbReference type="PROSITE" id="PS01178">
    <property type="entry name" value="ANAPHYLATOXIN_2"/>
    <property type="match status" value="1"/>
</dbReference>
<evidence type="ECO:0000256" key="1">
    <source>
        <dbReference type="ARBA" id="ARBA00004613"/>
    </source>
</evidence>
<name>A0A8C9XUQ9_SANLU</name>
<dbReference type="InterPro" id="IPR000020">
    <property type="entry name" value="Anaphylatoxin/fibulin"/>
</dbReference>
<dbReference type="GO" id="GO:0006954">
    <property type="term" value="P:inflammatory response"/>
    <property type="evidence" value="ECO:0007669"/>
    <property type="project" value="InterPro"/>
</dbReference>
<evidence type="ECO:0000256" key="3">
    <source>
        <dbReference type="ARBA" id="ARBA00023157"/>
    </source>
</evidence>
<evidence type="ECO:0000313" key="6">
    <source>
        <dbReference type="Proteomes" id="UP000694568"/>
    </source>
</evidence>
<dbReference type="SUPFAM" id="SSF47686">
    <property type="entry name" value="Anaphylotoxins (complement system)"/>
    <property type="match status" value="1"/>
</dbReference>
<dbReference type="Gene3D" id="1.20.91.20">
    <property type="entry name" value="Anaphylotoxins (complement system)"/>
    <property type="match status" value="1"/>
</dbReference>
<organism evidence="5 6">
    <name type="scientific">Sander lucioperca</name>
    <name type="common">Pike-perch</name>
    <name type="synonym">Perca lucioperca</name>
    <dbReference type="NCBI Taxonomy" id="283035"/>
    <lineage>
        <taxon>Eukaryota</taxon>
        <taxon>Metazoa</taxon>
        <taxon>Chordata</taxon>
        <taxon>Craniata</taxon>
        <taxon>Vertebrata</taxon>
        <taxon>Euteleostomi</taxon>
        <taxon>Actinopterygii</taxon>
        <taxon>Neopterygii</taxon>
        <taxon>Teleostei</taxon>
        <taxon>Neoteleostei</taxon>
        <taxon>Acanthomorphata</taxon>
        <taxon>Eupercaria</taxon>
        <taxon>Perciformes</taxon>
        <taxon>Percoidei</taxon>
        <taxon>Percidae</taxon>
        <taxon>Luciopercinae</taxon>
        <taxon>Sander</taxon>
    </lineage>
</organism>
<dbReference type="PROSITE" id="PS01177">
    <property type="entry name" value="ANAPHYLATOXIN_1"/>
    <property type="match status" value="1"/>
</dbReference>
<dbReference type="PRINTS" id="PR00004">
    <property type="entry name" value="ANAPHYLATOXN"/>
</dbReference>
<dbReference type="GO" id="GO:0006956">
    <property type="term" value="P:complement activation"/>
    <property type="evidence" value="ECO:0007669"/>
    <property type="project" value="InterPro"/>
</dbReference>
<dbReference type="InterPro" id="IPR018081">
    <property type="entry name" value="Anaphylatoxin_comp_syst"/>
</dbReference>
<dbReference type="Pfam" id="PF01821">
    <property type="entry name" value="ANATO"/>
    <property type="match status" value="1"/>
</dbReference>
<dbReference type="InterPro" id="IPR001840">
    <property type="entry name" value="Anaphylatoxn_comp_syst_dom"/>
</dbReference>
<dbReference type="AlphaFoldDB" id="A0A8C9XUQ9"/>
<dbReference type="SMART" id="SM00104">
    <property type="entry name" value="ANATO"/>
    <property type="match status" value="1"/>
</dbReference>
<protein>
    <recommendedName>
        <fullName evidence="4">Anaphylatoxin-like domain-containing protein</fullName>
    </recommendedName>
</protein>
<feature type="domain" description="Anaphylatoxin-like" evidence="4">
    <location>
        <begin position="22"/>
        <end position="57"/>
    </location>
</feature>
<proteinExistence type="predicted"/>
<keyword evidence="2" id="KW-0964">Secreted</keyword>
<dbReference type="CDD" id="cd00017">
    <property type="entry name" value="ANATO"/>
    <property type="match status" value="1"/>
</dbReference>
<accession>A0A8C9XUQ9</accession>
<comment type="subcellular location">
    <subcellularLocation>
        <location evidence="1">Secreted</location>
    </subcellularLocation>
</comment>
<reference evidence="5" key="2">
    <citation type="submission" date="2025-09" db="UniProtKB">
        <authorList>
            <consortium name="Ensembl"/>
        </authorList>
    </citation>
    <scope>IDENTIFICATION</scope>
</reference>
<evidence type="ECO:0000256" key="2">
    <source>
        <dbReference type="ARBA" id="ARBA00022525"/>
    </source>
</evidence>
<dbReference type="GO" id="GO:0005576">
    <property type="term" value="C:extracellular region"/>
    <property type="evidence" value="ECO:0007669"/>
    <property type="project" value="UniProtKB-SubCell"/>
</dbReference>
<dbReference type="Proteomes" id="UP000694568">
    <property type="component" value="Unplaced"/>
</dbReference>
<keyword evidence="6" id="KW-1185">Reference proteome</keyword>
<evidence type="ECO:0000313" key="5">
    <source>
        <dbReference type="Ensembl" id="ENSSLUP00000015988.1"/>
    </source>
</evidence>
<keyword evidence="3" id="KW-1015">Disulfide bond</keyword>
<sequence length="104" mass="11716">MGCLRQYLEKKLSTSYQLQRDCCLDGMRNTPLSYTCEMRAEYINDGALCAAAFLHCCKEMETQRAERKEDSLILARSKTQGQGMGGEALGGYLVILVIRRQSKP</sequence>